<dbReference type="Pfam" id="PF12796">
    <property type="entry name" value="Ank_2"/>
    <property type="match status" value="1"/>
</dbReference>
<accession>A0A1L3JL32</accession>
<protein>
    <submittedName>
        <fullName evidence="5">Uncharacterized protein</fullName>
    </submittedName>
</protein>
<dbReference type="Proteomes" id="UP000181898">
    <property type="component" value="Chromosome"/>
</dbReference>
<evidence type="ECO:0000256" key="3">
    <source>
        <dbReference type="PROSITE-ProRule" id="PRU00023"/>
    </source>
</evidence>
<dbReference type="InterPro" id="IPR036770">
    <property type="entry name" value="Ankyrin_rpt-contain_sf"/>
</dbReference>
<dbReference type="SUPFAM" id="SSF48403">
    <property type="entry name" value="Ankyrin repeat"/>
    <property type="match status" value="1"/>
</dbReference>
<dbReference type="RefSeq" id="WP_072556318.1">
    <property type="nucleotide sequence ID" value="NZ_CP018155.1"/>
</dbReference>
<evidence type="ECO:0000256" key="2">
    <source>
        <dbReference type="ARBA" id="ARBA00023043"/>
    </source>
</evidence>
<proteinExistence type="predicted"/>
<evidence type="ECO:0000313" key="5">
    <source>
        <dbReference type="EMBL" id="APG65794.1"/>
    </source>
</evidence>
<sequence length="128" mass="13886">MKKLAFILVVFTLSFNTVNANNNLNSSLVTTSIEAPKLSALCQLIVAGNYDAVESLIKNGTDINRKSTGLTPLMFAARYNKTKIAKLLIKHGAKLNVKSEKGFTALEYAKMSKAKDAYSVIKTALETA</sequence>
<feature type="chain" id="PRO_5009854264" evidence="4">
    <location>
        <begin position="21"/>
        <end position="128"/>
    </location>
</feature>
<keyword evidence="6" id="KW-1185">Reference proteome</keyword>
<evidence type="ECO:0000313" key="6">
    <source>
        <dbReference type="Proteomes" id="UP000181898"/>
    </source>
</evidence>
<dbReference type="SMART" id="SM00248">
    <property type="entry name" value="ANK"/>
    <property type="match status" value="2"/>
</dbReference>
<feature type="signal peptide" evidence="4">
    <location>
        <begin position="1"/>
        <end position="20"/>
    </location>
</feature>
<dbReference type="Gene3D" id="1.25.40.20">
    <property type="entry name" value="Ankyrin repeat-containing domain"/>
    <property type="match status" value="1"/>
</dbReference>
<dbReference type="STRING" id="1850252.LPB136_10640"/>
<keyword evidence="1" id="KW-0677">Repeat</keyword>
<dbReference type="EMBL" id="CP018155">
    <property type="protein sequence ID" value="APG65794.1"/>
    <property type="molecule type" value="Genomic_DNA"/>
</dbReference>
<keyword evidence="4" id="KW-0732">Signal</keyword>
<reference evidence="5 6" key="1">
    <citation type="submission" date="2016-11" db="EMBL/GenBank/DDBJ databases">
        <title>Tenacibaculum sp. LPB0136, isolated from marine environment.</title>
        <authorList>
            <person name="Kim E."/>
            <person name="Yi H."/>
        </authorList>
    </citation>
    <scope>NUCLEOTIDE SEQUENCE [LARGE SCALE GENOMIC DNA]</scope>
    <source>
        <strain evidence="5 6">LPB0136</strain>
    </source>
</reference>
<dbReference type="PANTHER" id="PTHR24180">
    <property type="entry name" value="CYCLIN-DEPENDENT KINASE INHIBITOR 2C-RELATED"/>
    <property type="match status" value="1"/>
</dbReference>
<dbReference type="PROSITE" id="PS50088">
    <property type="entry name" value="ANK_REPEAT"/>
    <property type="match status" value="1"/>
</dbReference>
<dbReference type="AlphaFoldDB" id="A0A1L3JL32"/>
<organism evidence="5 6">
    <name type="scientific">Tenacibaculum todarodis</name>
    <dbReference type="NCBI Taxonomy" id="1850252"/>
    <lineage>
        <taxon>Bacteria</taxon>
        <taxon>Pseudomonadati</taxon>
        <taxon>Bacteroidota</taxon>
        <taxon>Flavobacteriia</taxon>
        <taxon>Flavobacteriales</taxon>
        <taxon>Flavobacteriaceae</taxon>
        <taxon>Tenacibaculum</taxon>
    </lineage>
</organism>
<dbReference type="KEGG" id="ten:LPB136_10640"/>
<keyword evidence="2 3" id="KW-0040">ANK repeat</keyword>
<dbReference type="InterPro" id="IPR002110">
    <property type="entry name" value="Ankyrin_rpt"/>
</dbReference>
<dbReference type="PANTHER" id="PTHR24180:SF45">
    <property type="entry name" value="POLY [ADP-RIBOSE] POLYMERASE TANKYRASE"/>
    <property type="match status" value="1"/>
</dbReference>
<name>A0A1L3JL32_9FLAO</name>
<dbReference type="InterPro" id="IPR051637">
    <property type="entry name" value="Ank_repeat_dom-contain_49"/>
</dbReference>
<gene>
    <name evidence="5" type="ORF">LPB136_10640</name>
</gene>
<dbReference type="OrthoDB" id="1374157at2"/>
<evidence type="ECO:0000256" key="1">
    <source>
        <dbReference type="ARBA" id="ARBA00022737"/>
    </source>
</evidence>
<dbReference type="PROSITE" id="PS50297">
    <property type="entry name" value="ANK_REP_REGION"/>
    <property type="match status" value="1"/>
</dbReference>
<evidence type="ECO:0000256" key="4">
    <source>
        <dbReference type="SAM" id="SignalP"/>
    </source>
</evidence>
<feature type="repeat" description="ANK" evidence="3">
    <location>
        <begin position="68"/>
        <end position="100"/>
    </location>
</feature>